<keyword evidence="4" id="KW-1185">Reference proteome</keyword>
<organism evidence="1 3">
    <name type="scientific">Capnocytophaga catalasegens</name>
    <dbReference type="NCBI Taxonomy" id="1004260"/>
    <lineage>
        <taxon>Bacteria</taxon>
        <taxon>Pseudomonadati</taxon>
        <taxon>Bacteroidota</taxon>
        <taxon>Flavobacteriia</taxon>
        <taxon>Flavobacteriales</taxon>
        <taxon>Flavobacteriaceae</taxon>
        <taxon>Capnocytophaga</taxon>
    </lineage>
</organism>
<dbReference type="EMBL" id="BQKA01000008">
    <property type="protein sequence ID" value="GJM49484.1"/>
    <property type="molecule type" value="Genomic_DNA"/>
</dbReference>
<dbReference type="Proteomes" id="UP001208692">
    <property type="component" value="Unassembled WGS sequence"/>
</dbReference>
<protein>
    <submittedName>
        <fullName evidence="1">Uncharacterized protein</fullName>
    </submittedName>
</protein>
<dbReference type="RefSeq" id="WP_264847394.1">
    <property type="nucleotide sequence ID" value="NZ_BPMA01000054.1"/>
</dbReference>
<sequence length="55" mass="6252">MISNVILKNGRYTIYDEKLRELKSGSENSLGDLKGFSLDYALFKKNGRKNLTIAQ</sequence>
<accession>A0AAV5AQ75</accession>
<dbReference type="AlphaFoldDB" id="A0AAV5AQ75"/>
<evidence type="ECO:0000313" key="1">
    <source>
        <dbReference type="EMBL" id="GJM49484.1"/>
    </source>
</evidence>
<evidence type="ECO:0000313" key="2">
    <source>
        <dbReference type="EMBL" id="GJM52851.1"/>
    </source>
</evidence>
<dbReference type="Proteomes" id="UP001207736">
    <property type="component" value="Unassembled WGS sequence"/>
</dbReference>
<dbReference type="EMBL" id="BQKB01000019">
    <property type="protein sequence ID" value="GJM52851.1"/>
    <property type="molecule type" value="Genomic_DNA"/>
</dbReference>
<comment type="caution">
    <text evidence="1">The sequence shown here is derived from an EMBL/GenBank/DDBJ whole genome shotgun (WGS) entry which is preliminary data.</text>
</comment>
<evidence type="ECO:0000313" key="4">
    <source>
        <dbReference type="Proteomes" id="UP001208692"/>
    </source>
</evidence>
<proteinExistence type="predicted"/>
<name>A0AAV5AQ75_9FLAO</name>
<evidence type="ECO:0000313" key="3">
    <source>
        <dbReference type="Proteomes" id="UP001207736"/>
    </source>
</evidence>
<gene>
    <name evidence="1" type="ORF">RCZ15_04590</name>
    <name evidence="2" type="ORF">RCZ16_11680</name>
</gene>
<reference evidence="1 4" key="1">
    <citation type="submission" date="2021-11" db="EMBL/GenBank/DDBJ databases">
        <title>Draft genome sequence of Capnocytophaga sp. strain KC07075 isolated from cat oral cavity.</title>
        <authorList>
            <person name="Suzuki M."/>
            <person name="Imaoka K."/>
            <person name="Kimura M."/>
            <person name="Morikawa S."/>
            <person name="Maeda K."/>
        </authorList>
    </citation>
    <scope>NUCLEOTIDE SEQUENCE</scope>
    <source>
        <strain evidence="1">KC07075</strain>
        <strain evidence="2 4">KC07079</strain>
    </source>
</reference>